<dbReference type="Proteomes" id="UP000192578">
    <property type="component" value="Unassembled WGS sequence"/>
</dbReference>
<proteinExistence type="inferred from homology"/>
<dbReference type="Pfam" id="PF00018">
    <property type="entry name" value="SH3_1"/>
    <property type="match status" value="1"/>
</dbReference>
<feature type="compositionally biased region" description="Polar residues" evidence="5">
    <location>
        <begin position="696"/>
        <end position="708"/>
    </location>
</feature>
<dbReference type="SUPFAM" id="SSF50044">
    <property type="entry name" value="SH3-domain"/>
    <property type="match status" value="1"/>
</dbReference>
<dbReference type="PROSITE" id="PS50238">
    <property type="entry name" value="RHOGAP"/>
    <property type="match status" value="1"/>
</dbReference>
<comment type="similarity">
    <text evidence="1">Belongs to the PX domain-containing GAP family.</text>
</comment>
<sequence>MPISGTPSGSCRSNATPAIRRALATTGTLSTEIGNSMFYSKVKFLVLTTKLYMAGPIKQLHSSRTSLDSQSAMKENENLDSSESSRLTAVSSRFPKLQECAHFHYDRVELGQIQVMFMYEGPTAATSALGNQNEEPASSKGNVCGLGEEIAQTRDFFMTLSVSSNGKTFLIRRTYRNLRKFDRQLHKCVHDRQLSGLAELPKLDFDTVSAEHLERLKADVVAYLARFSQLTGNFINCAPVLSWLELDNRGYRLVASDDSAINTPAVAACKVVKRYVQQASDELNLEVGDMISVIDCGVDSMWWRGKKELDVGFFPCDCVEVIGASGDGAPSIGPTNRAPVLRRRGKLISFLRSFLSSRPSRRRLKESGILKERVYGCDLGEHLLNTGQKIPVVLVHCATYLEEHGTVDGIYRLSGISSNIQKLRLEFDAEKVPNLLDDVFVQDIHSVASVLKLYFRELPNPLLTYQLYDLFVQAVQSADETRLLKIHDVVSKLPPPHFRTLEFLMRHLARIASSSNKTGMNSKNLAIVWAPNLLRSSEAESGVEALRGVSVCAIAVEYLIQNADLIFSNRLQSSSLVTRNGFSAKHNRPKSLAVSTPTKLLSLHEARALNRTNLDTAFIEVGAGPENMPKYHTIIDIPSRNKRRSNNKSPSTWRNLFASKNRKQSWSRSPLDLQHPLTALDNGSPSSGCVQRRKLAQSTKSLSTSQKPTFPDFPRPLNGNESSLLRTPVLLRRSQNAAHNRSLSHDSYFDEIIDNSLPQTVIDVVHTVPCSMTECGLLVQLSLGEILEADDESGLKSQSVSEKRRNGRFSFGRDKSKPAPVTALSVVPVVVRVDHPNGRRKMNRTLSPEFLRKHRPISSLKRSLSASPNAGHHPADWISNSTTSSPITRRRTDSSGRKSFRRSTSDDDLVILPAADHTSLSNALAASIMDLSQQDEARTFESTEMELFDEICAEIYGKDTVRESPVQPMNEEQTCIHDRAARNSSLQDITEICEEEGSSKSLRPSSFPLATMLVHNDTGSLVVGSDHRELENKLNSSSSLGLYSLFAIPTECVTTVTSSYFFNGDSNPTVSSEETPVVELATAATASFTPAEPSVTYYFGQSDPLPSSSITSNQSTIVGNVKTEVSQLRAIYFGLNAPGLGDDLDQLGAFSDQLATKDGVANNLQSDMADELVRDALSRNSTESARIETAFESCLDRPSSCVELNVNSAILDLESSHQPSDHNLSDGNSMEYEEEAYSSQRNVPCLVQAEGLQVPDMTDITAVAYLDEPKTSVLAATAKVDGAQQITSGALEYLILLHKAMHPAIVPDSTPVPTSAIPESPPSVRQLRNRFESSLTAETSPDIPEADAVSAAATIQADVGRPETLKEKLHALSDMYRDASPPVTPQGTTSVDAKLKLHPNDGVTVPTKVFTRDKSCSSPVLPEKPRHLRGVTVVPIVQRRGSSADKVSESGSLTSLTSTGSCVSIGKGAMPPATVEEDVLTTITASKVSQMRRIELSREYRAALSIAAAEKSGFLCLFVLRVRDVLFEAILK</sequence>
<dbReference type="SMART" id="SM00326">
    <property type="entry name" value="SH3"/>
    <property type="match status" value="1"/>
</dbReference>
<dbReference type="InterPro" id="IPR036871">
    <property type="entry name" value="PX_dom_sf"/>
</dbReference>
<gene>
    <name evidence="8" type="ORF">BV898_02511</name>
</gene>
<dbReference type="GO" id="GO:0005096">
    <property type="term" value="F:GTPase activator activity"/>
    <property type="evidence" value="ECO:0007669"/>
    <property type="project" value="UniProtKB-KW"/>
</dbReference>
<dbReference type="PROSITE" id="PS50002">
    <property type="entry name" value="SH3"/>
    <property type="match status" value="1"/>
</dbReference>
<dbReference type="GO" id="GO:0007264">
    <property type="term" value="P:small GTPase-mediated signal transduction"/>
    <property type="evidence" value="ECO:0007669"/>
    <property type="project" value="TreeGrafter"/>
</dbReference>
<evidence type="ECO:0000256" key="5">
    <source>
        <dbReference type="SAM" id="MobiDB-lite"/>
    </source>
</evidence>
<evidence type="ECO:0000256" key="3">
    <source>
        <dbReference type="ARBA" id="ARBA00022468"/>
    </source>
</evidence>
<dbReference type="InterPro" id="IPR051576">
    <property type="entry name" value="PX-Rho_GAP"/>
</dbReference>
<evidence type="ECO:0000313" key="9">
    <source>
        <dbReference type="Proteomes" id="UP000192578"/>
    </source>
</evidence>
<keyword evidence="9" id="KW-1185">Reference proteome</keyword>
<comment type="caution">
    <text evidence="8">The sequence shown here is derived from an EMBL/GenBank/DDBJ whole genome shotgun (WGS) entry which is preliminary data.</text>
</comment>
<evidence type="ECO:0000256" key="4">
    <source>
        <dbReference type="PROSITE-ProRule" id="PRU00192"/>
    </source>
</evidence>
<dbReference type="PANTHER" id="PTHR15729:SF10">
    <property type="entry name" value="GTPASE-ACTIVATING PROTEIN CDGAPR"/>
    <property type="match status" value="1"/>
</dbReference>
<evidence type="ECO:0000256" key="2">
    <source>
        <dbReference type="ARBA" id="ARBA00022443"/>
    </source>
</evidence>
<dbReference type="SUPFAM" id="SSF64268">
    <property type="entry name" value="PX domain"/>
    <property type="match status" value="1"/>
</dbReference>
<dbReference type="FunFam" id="1.10.555.10:FF:000002">
    <property type="entry name" value="rho GTPase-activating protein 32 isoform X1"/>
    <property type="match status" value="1"/>
</dbReference>
<feature type="region of interest" description="Disordered" evidence="5">
    <location>
        <begin position="637"/>
        <end position="718"/>
    </location>
</feature>
<dbReference type="InterPro" id="IPR008936">
    <property type="entry name" value="Rho_GTPase_activation_prot"/>
</dbReference>
<dbReference type="Pfam" id="PF00620">
    <property type="entry name" value="RhoGAP"/>
    <property type="match status" value="1"/>
</dbReference>
<evidence type="ECO:0000259" key="7">
    <source>
        <dbReference type="PROSITE" id="PS50238"/>
    </source>
</evidence>
<reference evidence="9" key="1">
    <citation type="submission" date="2017-01" db="EMBL/GenBank/DDBJ databases">
        <title>Comparative genomics of anhydrobiosis in the tardigrade Hypsibius dujardini.</title>
        <authorList>
            <person name="Yoshida Y."/>
            <person name="Koutsovoulos G."/>
            <person name="Laetsch D."/>
            <person name="Stevens L."/>
            <person name="Kumar S."/>
            <person name="Horikawa D."/>
            <person name="Ishino K."/>
            <person name="Komine S."/>
            <person name="Tomita M."/>
            <person name="Blaxter M."/>
            <person name="Arakawa K."/>
        </authorList>
    </citation>
    <scope>NUCLEOTIDE SEQUENCE [LARGE SCALE GENOMIC DNA]</scope>
    <source>
        <strain evidence="9">Z151</strain>
    </source>
</reference>
<evidence type="ECO:0000259" key="6">
    <source>
        <dbReference type="PROSITE" id="PS50002"/>
    </source>
</evidence>
<dbReference type="EMBL" id="MTYJ01000010">
    <property type="protein sequence ID" value="OQV23784.1"/>
    <property type="molecule type" value="Genomic_DNA"/>
</dbReference>
<evidence type="ECO:0000313" key="8">
    <source>
        <dbReference type="EMBL" id="OQV23784.1"/>
    </source>
</evidence>
<feature type="domain" description="Rho-GAP" evidence="7">
    <location>
        <begin position="377"/>
        <end position="567"/>
    </location>
</feature>
<dbReference type="InterPro" id="IPR036028">
    <property type="entry name" value="SH3-like_dom_sf"/>
</dbReference>
<name>A0A1W0X8R1_HYPEX</name>
<dbReference type="SMART" id="SM00324">
    <property type="entry name" value="RhoGAP"/>
    <property type="match status" value="1"/>
</dbReference>
<protein>
    <submittedName>
        <fullName evidence="8">Rho GTPase-activating protein 32</fullName>
    </submittedName>
</protein>
<dbReference type="Gene3D" id="1.10.555.10">
    <property type="entry name" value="Rho GTPase activation protein"/>
    <property type="match status" value="1"/>
</dbReference>
<organism evidence="8 9">
    <name type="scientific">Hypsibius exemplaris</name>
    <name type="common">Freshwater tardigrade</name>
    <dbReference type="NCBI Taxonomy" id="2072580"/>
    <lineage>
        <taxon>Eukaryota</taxon>
        <taxon>Metazoa</taxon>
        <taxon>Ecdysozoa</taxon>
        <taxon>Tardigrada</taxon>
        <taxon>Eutardigrada</taxon>
        <taxon>Parachela</taxon>
        <taxon>Hypsibioidea</taxon>
        <taxon>Hypsibiidae</taxon>
        <taxon>Hypsibius</taxon>
    </lineage>
</organism>
<dbReference type="GO" id="GO:0035091">
    <property type="term" value="F:phosphatidylinositol binding"/>
    <property type="evidence" value="ECO:0007669"/>
    <property type="project" value="InterPro"/>
</dbReference>
<keyword evidence="3" id="KW-0343">GTPase activation</keyword>
<keyword evidence="2 4" id="KW-0728">SH3 domain</keyword>
<dbReference type="SUPFAM" id="SSF48350">
    <property type="entry name" value="GTPase activation domain, GAP"/>
    <property type="match status" value="1"/>
</dbReference>
<feature type="domain" description="SH3" evidence="6">
    <location>
        <begin position="264"/>
        <end position="324"/>
    </location>
</feature>
<evidence type="ECO:0000256" key="1">
    <source>
        <dbReference type="ARBA" id="ARBA00008795"/>
    </source>
</evidence>
<accession>A0A1W0X8R1</accession>
<dbReference type="InterPro" id="IPR001452">
    <property type="entry name" value="SH3_domain"/>
</dbReference>
<dbReference type="OrthoDB" id="3196451at2759"/>
<dbReference type="InterPro" id="IPR000198">
    <property type="entry name" value="RhoGAP_dom"/>
</dbReference>
<feature type="region of interest" description="Disordered" evidence="5">
    <location>
        <begin position="63"/>
        <end position="84"/>
    </location>
</feature>
<dbReference type="Gene3D" id="2.30.30.40">
    <property type="entry name" value="SH3 Domains"/>
    <property type="match status" value="1"/>
</dbReference>
<dbReference type="PANTHER" id="PTHR15729">
    <property type="entry name" value="CDC42 GTPASE-ACTIVATING PROTEIN"/>
    <property type="match status" value="1"/>
</dbReference>
<feature type="region of interest" description="Disordered" evidence="5">
    <location>
        <begin position="861"/>
        <end position="904"/>
    </location>
</feature>
<feature type="region of interest" description="Disordered" evidence="5">
    <location>
        <begin position="792"/>
        <end position="815"/>
    </location>
</feature>